<feature type="binding site" evidence="6">
    <location>
        <position position="244"/>
    </location>
    <ligand>
        <name>Mg(2+)</name>
        <dbReference type="ChEBI" id="CHEBI:18420"/>
    </ligand>
</feature>
<dbReference type="RefSeq" id="WP_129891836.1">
    <property type="nucleotide sequence ID" value="NZ_CP035758.1"/>
</dbReference>
<dbReference type="SUPFAM" id="SSF51604">
    <property type="entry name" value="Enolase C-terminal domain-like"/>
    <property type="match status" value="1"/>
</dbReference>
<dbReference type="GO" id="GO:0046872">
    <property type="term" value="F:metal ion binding"/>
    <property type="evidence" value="ECO:0007669"/>
    <property type="project" value="UniProtKB-KW"/>
</dbReference>
<dbReference type="PANTHER" id="PTHR48073">
    <property type="entry name" value="O-SUCCINYLBENZOATE SYNTHASE-RELATED"/>
    <property type="match status" value="1"/>
</dbReference>
<feature type="active site" description="Proton acceptor; specific for (S)-substrate epimerization" evidence="5">
    <location>
        <position position="268"/>
    </location>
</feature>
<dbReference type="Pfam" id="PF13378">
    <property type="entry name" value="MR_MLE_C"/>
    <property type="match status" value="1"/>
</dbReference>
<dbReference type="EC" id="5.1.1.-" evidence="7"/>
<dbReference type="Pfam" id="PF02746">
    <property type="entry name" value="MR_MLE_N"/>
    <property type="match status" value="1"/>
</dbReference>
<protein>
    <recommendedName>
        <fullName evidence="7">Dipeptide epimerase</fullName>
        <ecNumber evidence="7">5.1.1.-</ecNumber>
    </recommendedName>
</protein>
<evidence type="ECO:0000256" key="6">
    <source>
        <dbReference type="PIRSR" id="PIRSR634603-3"/>
    </source>
</evidence>
<evidence type="ECO:0000256" key="7">
    <source>
        <dbReference type="RuleBase" id="RU366006"/>
    </source>
</evidence>
<dbReference type="CDD" id="cd03319">
    <property type="entry name" value="L-Ala-DL-Glu_epimerase"/>
    <property type="match status" value="1"/>
</dbReference>
<feature type="binding site" evidence="6">
    <location>
        <position position="191"/>
    </location>
    <ligand>
        <name>Mg(2+)</name>
        <dbReference type="ChEBI" id="CHEBI:18420"/>
    </ligand>
</feature>
<sequence length="358" mass="38175">MSRTTIKAVSVEPLNIPFPEPFNVATGSMAEARNVLITIKLEDGSVGYGESAPFPPSTGETQETALAAAQGCIQLLEGKDAANWRALSKLILSVFYSQRTVCAAAEMAMLDALTRSYGIPLYVFFGGASSSVETDMSIGMASPEHAYELAKEAIARGMTRIKIKVGGKLEDDIARVEAIHKAGPHVGLTLDANQGYTPAEALMCLDELIGRKIRPLMLEQPVHKYDYEGLRYVTQHTTVPVAADESAANSAEVAHLLAMEAVNVINIKLQKCGIVDALEIAALCRVKHIPLMIGAMADSRLATSASAHFVAGLGGFSYIDLDSPMLMVSDPFTGGYEQKGAIYDLAGIKSGLGIERKP</sequence>
<dbReference type="InterPro" id="IPR029017">
    <property type="entry name" value="Enolase-like_N"/>
</dbReference>
<dbReference type="KEGG" id="kbs:EPA93_34335"/>
<name>A0A4P6JYJ3_KTERU</name>
<dbReference type="InterPro" id="IPR036849">
    <property type="entry name" value="Enolase-like_C_sf"/>
</dbReference>
<evidence type="ECO:0000259" key="8">
    <source>
        <dbReference type="SMART" id="SM00922"/>
    </source>
</evidence>
<evidence type="ECO:0000256" key="2">
    <source>
        <dbReference type="ARBA" id="ARBA00022723"/>
    </source>
</evidence>
<dbReference type="SFLD" id="SFLDF00009">
    <property type="entry name" value="o-succinylbenzoate_synthase"/>
    <property type="match status" value="1"/>
</dbReference>
<dbReference type="SFLD" id="SFLDS00001">
    <property type="entry name" value="Enolase"/>
    <property type="match status" value="1"/>
</dbReference>
<accession>A0A4P6JYJ3</accession>
<dbReference type="Proteomes" id="UP000290365">
    <property type="component" value="Chromosome"/>
</dbReference>
<dbReference type="SFLD" id="SFLDG00180">
    <property type="entry name" value="muconate_cycloisomerase"/>
    <property type="match status" value="1"/>
</dbReference>
<keyword evidence="10" id="KW-1185">Reference proteome</keyword>
<dbReference type="SUPFAM" id="SSF54826">
    <property type="entry name" value="Enolase N-terminal domain-like"/>
    <property type="match status" value="1"/>
</dbReference>
<evidence type="ECO:0000256" key="3">
    <source>
        <dbReference type="ARBA" id="ARBA00022842"/>
    </source>
</evidence>
<organism evidence="9 10">
    <name type="scientific">Ktedonosporobacter rubrisoli</name>
    <dbReference type="NCBI Taxonomy" id="2509675"/>
    <lineage>
        <taxon>Bacteria</taxon>
        <taxon>Bacillati</taxon>
        <taxon>Chloroflexota</taxon>
        <taxon>Ktedonobacteria</taxon>
        <taxon>Ktedonobacterales</taxon>
        <taxon>Ktedonosporobacteraceae</taxon>
        <taxon>Ktedonosporobacter</taxon>
    </lineage>
</organism>
<dbReference type="Gene3D" id="3.20.20.120">
    <property type="entry name" value="Enolase-like C-terminal domain"/>
    <property type="match status" value="1"/>
</dbReference>
<feature type="active site" description="Proton acceptor; specific for (R)-substrate epimerization" evidence="5">
    <location>
        <position position="164"/>
    </location>
</feature>
<evidence type="ECO:0000256" key="1">
    <source>
        <dbReference type="ARBA" id="ARBA00008031"/>
    </source>
</evidence>
<dbReference type="InterPro" id="IPR013342">
    <property type="entry name" value="Mandelate_racemase_C"/>
</dbReference>
<dbReference type="GO" id="GO:0016855">
    <property type="term" value="F:racemase and epimerase activity, acting on amino acids and derivatives"/>
    <property type="evidence" value="ECO:0007669"/>
    <property type="project" value="UniProtKB-UniRule"/>
</dbReference>
<proteinExistence type="inferred from homology"/>
<dbReference type="InterPro" id="IPR034603">
    <property type="entry name" value="Dipeptide_epimerase"/>
</dbReference>
<evidence type="ECO:0000256" key="5">
    <source>
        <dbReference type="PIRSR" id="PIRSR634603-1"/>
    </source>
</evidence>
<dbReference type="PANTHER" id="PTHR48073:SF2">
    <property type="entry name" value="O-SUCCINYLBENZOATE SYNTHASE"/>
    <property type="match status" value="1"/>
</dbReference>
<comment type="similarity">
    <text evidence="1 7">Belongs to the mandelate racemase/muconate lactonizing enzyme family.</text>
</comment>
<gene>
    <name evidence="9" type="ORF">EPA93_34335</name>
</gene>
<dbReference type="InterPro" id="IPR013341">
    <property type="entry name" value="Mandelate_racemase_N_dom"/>
</dbReference>
<dbReference type="EMBL" id="CP035758">
    <property type="protein sequence ID" value="QBD80774.1"/>
    <property type="molecule type" value="Genomic_DNA"/>
</dbReference>
<reference evidence="9 10" key="1">
    <citation type="submission" date="2019-01" db="EMBL/GenBank/DDBJ databases">
        <title>Ktedonosporobacter rubrisoli SCAWS-G2.</title>
        <authorList>
            <person name="Huang Y."/>
            <person name="Yan B."/>
        </authorList>
    </citation>
    <scope>NUCLEOTIDE SEQUENCE [LARGE SCALE GENOMIC DNA]</scope>
    <source>
        <strain evidence="9 10">SCAWS-G2</strain>
    </source>
</reference>
<dbReference type="AlphaFoldDB" id="A0A4P6JYJ3"/>
<dbReference type="Gene3D" id="3.30.390.10">
    <property type="entry name" value="Enolase-like, N-terminal domain"/>
    <property type="match status" value="1"/>
</dbReference>
<keyword evidence="3 6" id="KW-0460">Magnesium</keyword>
<dbReference type="SMART" id="SM00922">
    <property type="entry name" value="MR_MLE"/>
    <property type="match status" value="1"/>
</dbReference>
<evidence type="ECO:0000256" key="4">
    <source>
        <dbReference type="ARBA" id="ARBA00023235"/>
    </source>
</evidence>
<dbReference type="InterPro" id="IPR029065">
    <property type="entry name" value="Enolase_C-like"/>
</dbReference>
<evidence type="ECO:0000313" key="10">
    <source>
        <dbReference type="Proteomes" id="UP000290365"/>
    </source>
</evidence>
<keyword evidence="4 7" id="KW-0413">Isomerase</keyword>
<evidence type="ECO:0000313" key="9">
    <source>
        <dbReference type="EMBL" id="QBD80774.1"/>
    </source>
</evidence>
<keyword evidence="2 6" id="KW-0479">Metal-binding</keyword>
<dbReference type="OrthoDB" id="9775391at2"/>
<feature type="domain" description="Mandelate racemase/muconate lactonizing enzyme C-terminal" evidence="8">
    <location>
        <begin position="143"/>
        <end position="240"/>
    </location>
</feature>
<feature type="binding site" evidence="6">
    <location>
        <position position="219"/>
    </location>
    <ligand>
        <name>Mg(2+)</name>
        <dbReference type="ChEBI" id="CHEBI:18420"/>
    </ligand>
</feature>
<comment type="cofactor">
    <cofactor evidence="6 7">
        <name>Mg(2+)</name>
        <dbReference type="ChEBI" id="CHEBI:18420"/>
    </cofactor>
    <text evidence="6 7">Binds 1 Mg(2+) ion per subunit.</text>
</comment>